<name>A0A8H3WP93_9PEZI</name>
<evidence type="ECO:0008006" key="4">
    <source>
        <dbReference type="Google" id="ProtNLM"/>
    </source>
</evidence>
<dbReference type="EMBL" id="WOWK01000005">
    <property type="protein sequence ID" value="KAF0331019.1"/>
    <property type="molecule type" value="Genomic_DNA"/>
</dbReference>
<accession>A0A8H3WP93</accession>
<proteinExistence type="predicted"/>
<reference evidence="2 3" key="1">
    <citation type="submission" date="2019-12" db="EMBL/GenBank/DDBJ databases">
        <title>A genome sequence resource for the geographically widespread anthracnose pathogen Colletotrichum asianum.</title>
        <authorList>
            <person name="Meng Y."/>
        </authorList>
    </citation>
    <scope>NUCLEOTIDE SEQUENCE [LARGE SCALE GENOMIC DNA]</scope>
    <source>
        <strain evidence="2 3">ICMP 18580</strain>
    </source>
</reference>
<keyword evidence="1" id="KW-0732">Signal</keyword>
<protein>
    <recommendedName>
        <fullName evidence="4">Secreted protein</fullName>
    </recommendedName>
</protein>
<keyword evidence="3" id="KW-1185">Reference proteome</keyword>
<evidence type="ECO:0000313" key="2">
    <source>
        <dbReference type="EMBL" id="KAF0331019.1"/>
    </source>
</evidence>
<evidence type="ECO:0000313" key="3">
    <source>
        <dbReference type="Proteomes" id="UP000434172"/>
    </source>
</evidence>
<evidence type="ECO:0000256" key="1">
    <source>
        <dbReference type="SAM" id="SignalP"/>
    </source>
</evidence>
<gene>
    <name evidence="2" type="ORF">GQ607_001889</name>
</gene>
<sequence>MSWHLACFLLTLEANTFLSSPTQGNNDGDTRDNAAKVVLQHMRSFLVSSSRHRCLQASIQPPVAMKPSRSRCN</sequence>
<comment type="caution">
    <text evidence="2">The sequence shown here is derived from an EMBL/GenBank/DDBJ whole genome shotgun (WGS) entry which is preliminary data.</text>
</comment>
<feature type="signal peptide" evidence="1">
    <location>
        <begin position="1"/>
        <end position="19"/>
    </location>
</feature>
<feature type="chain" id="PRO_5034457391" description="Secreted protein" evidence="1">
    <location>
        <begin position="20"/>
        <end position="73"/>
    </location>
</feature>
<dbReference type="Proteomes" id="UP000434172">
    <property type="component" value="Unassembled WGS sequence"/>
</dbReference>
<dbReference type="AlphaFoldDB" id="A0A8H3WP93"/>
<organism evidence="2 3">
    <name type="scientific">Colletotrichum asianum</name>
    <dbReference type="NCBI Taxonomy" id="702518"/>
    <lineage>
        <taxon>Eukaryota</taxon>
        <taxon>Fungi</taxon>
        <taxon>Dikarya</taxon>
        <taxon>Ascomycota</taxon>
        <taxon>Pezizomycotina</taxon>
        <taxon>Sordariomycetes</taxon>
        <taxon>Hypocreomycetidae</taxon>
        <taxon>Glomerellales</taxon>
        <taxon>Glomerellaceae</taxon>
        <taxon>Colletotrichum</taxon>
        <taxon>Colletotrichum gloeosporioides species complex</taxon>
    </lineage>
</organism>